<dbReference type="GO" id="GO:0080044">
    <property type="term" value="F:quercetin 7-O-glucosyltransferase activity"/>
    <property type="evidence" value="ECO:0000318"/>
    <property type="project" value="GO_Central"/>
</dbReference>
<dbReference type="PANTHER" id="PTHR11926">
    <property type="entry name" value="GLUCOSYL/GLUCURONOSYL TRANSFERASES"/>
    <property type="match status" value="1"/>
</dbReference>
<dbReference type="EMBL" id="AGNK02002301">
    <property type="status" value="NOT_ANNOTATED_CDS"/>
    <property type="molecule type" value="Genomic_DNA"/>
</dbReference>
<evidence type="ECO:0000313" key="7">
    <source>
        <dbReference type="Proteomes" id="UP000004995"/>
    </source>
</evidence>
<reference evidence="7" key="1">
    <citation type="journal article" date="2012" name="Nat. Biotechnol.">
        <title>Reference genome sequence of the model plant Setaria.</title>
        <authorList>
            <person name="Bennetzen J.L."/>
            <person name="Schmutz J."/>
            <person name="Wang H."/>
            <person name="Percifield R."/>
            <person name="Hawkins J."/>
            <person name="Pontaroli A.C."/>
            <person name="Estep M."/>
            <person name="Feng L."/>
            <person name="Vaughn J.N."/>
            <person name="Grimwood J."/>
            <person name="Jenkins J."/>
            <person name="Barry K."/>
            <person name="Lindquist E."/>
            <person name="Hellsten U."/>
            <person name="Deshpande S."/>
            <person name="Wang X."/>
            <person name="Wu X."/>
            <person name="Mitros T."/>
            <person name="Triplett J."/>
            <person name="Yang X."/>
            <person name="Ye C.Y."/>
            <person name="Mauro-Herrera M."/>
            <person name="Wang L."/>
            <person name="Li P."/>
            <person name="Sharma M."/>
            <person name="Sharma R."/>
            <person name="Ronald P.C."/>
            <person name="Panaud O."/>
            <person name="Kellogg E.A."/>
            <person name="Brutnell T.P."/>
            <person name="Doust A.N."/>
            <person name="Tuskan G.A."/>
            <person name="Rokhsar D."/>
            <person name="Devos K.M."/>
        </authorList>
    </citation>
    <scope>NUCLEOTIDE SEQUENCE [LARGE SCALE GENOMIC DNA]</scope>
    <source>
        <strain evidence="7">cv. Yugu1</strain>
    </source>
</reference>
<dbReference type="GO" id="GO:0005737">
    <property type="term" value="C:cytoplasm"/>
    <property type="evidence" value="ECO:0000318"/>
    <property type="project" value="GO_Central"/>
</dbReference>
<dbReference type="Proteomes" id="UP000004995">
    <property type="component" value="Unassembled WGS sequence"/>
</dbReference>
<feature type="region of interest" description="Disordered" evidence="5">
    <location>
        <begin position="1"/>
        <end position="55"/>
    </location>
</feature>
<dbReference type="OMA" id="ANAFVPW"/>
<dbReference type="SUPFAM" id="SSF53756">
    <property type="entry name" value="UDP-Glycosyltransferase/glycogen phosphorylase"/>
    <property type="match status" value="1"/>
</dbReference>
<feature type="compositionally biased region" description="Gly residues" evidence="5">
    <location>
        <begin position="1"/>
        <end position="18"/>
    </location>
</feature>
<dbReference type="AlphaFoldDB" id="K3Y138"/>
<keyword evidence="3" id="KW-0328">Glycosyltransferase</keyword>
<dbReference type="InParanoid" id="K3Y138"/>
<dbReference type="FunCoup" id="K3Y138">
    <property type="interactions" value="3"/>
</dbReference>
<dbReference type="Gene3D" id="3.40.50.2000">
    <property type="entry name" value="Glycogen Phosphorylase B"/>
    <property type="match status" value="2"/>
</dbReference>
<reference evidence="6" key="2">
    <citation type="submission" date="2018-08" db="UniProtKB">
        <authorList>
            <consortium name="EnsemblPlants"/>
        </authorList>
    </citation>
    <scope>IDENTIFICATION</scope>
    <source>
        <strain evidence="6">Yugu1</strain>
    </source>
</reference>
<dbReference type="eggNOG" id="KOG1192">
    <property type="taxonomic scope" value="Eukaryota"/>
</dbReference>
<organism evidence="6 7">
    <name type="scientific">Setaria italica</name>
    <name type="common">Foxtail millet</name>
    <name type="synonym">Panicum italicum</name>
    <dbReference type="NCBI Taxonomy" id="4555"/>
    <lineage>
        <taxon>Eukaryota</taxon>
        <taxon>Viridiplantae</taxon>
        <taxon>Streptophyta</taxon>
        <taxon>Embryophyta</taxon>
        <taxon>Tracheophyta</taxon>
        <taxon>Spermatophyta</taxon>
        <taxon>Magnoliopsida</taxon>
        <taxon>Liliopsida</taxon>
        <taxon>Poales</taxon>
        <taxon>Poaceae</taxon>
        <taxon>PACMAD clade</taxon>
        <taxon>Panicoideae</taxon>
        <taxon>Panicodae</taxon>
        <taxon>Paniceae</taxon>
        <taxon>Cenchrinae</taxon>
        <taxon>Setaria</taxon>
    </lineage>
</organism>
<dbReference type="EnsemblPlants" id="KQL09995">
    <property type="protein sequence ID" value="KQL09995"/>
    <property type="gene ID" value="SETIT_007900mg"/>
</dbReference>
<dbReference type="Gramene" id="KQL09995">
    <property type="protein sequence ID" value="KQL09995"/>
    <property type="gene ID" value="SETIT_007900mg"/>
</dbReference>
<protein>
    <recommendedName>
        <fullName evidence="4">Glycosyltransferase</fullName>
        <ecNumber evidence="4">2.4.1.-</ecNumber>
    </recommendedName>
</protein>
<dbReference type="InterPro" id="IPR002213">
    <property type="entry name" value="UDP_glucos_trans"/>
</dbReference>
<dbReference type="PROSITE" id="PS00375">
    <property type="entry name" value="UDPGT"/>
    <property type="match status" value="1"/>
</dbReference>
<dbReference type="HOGENOM" id="CLU_001724_0_1_1"/>
<accession>K3Y138</accession>
<dbReference type="EC" id="2.4.1.-" evidence="4"/>
<sequence>MAAAGVGGGRGNPSGGGARAQNRGVARWRKQAPKERWRERLTPHLNTGDHSPRDMSQEPAAVAVVSMTSAPDQPRPHVLLVAAPFQSHVNPLLRLGRRLAAKGLLVTFTTALRAGIRLGPGDGDDGDAEADASRGRLRVERLRGGGIWAPDDPRFRVAGDMARHVEAAGPAALEELVRGQAEAGRPVTCVVANAFVPWALRIAGELGLPGGMLWIQSCALLSVYYHHVHALAAFPEADAPGSVTLPGLPELDADDLRPLLIYASGHEIWRHMLVEDLGRATETVPWVFVNTFDDLEHATISGLCEHFPVIPVGPLIDPDDADGESSSAAADDGCTSWLDERPPRSVVFVAFGSLVNNDSDEVAEIAAGLASTGRPFLWVVRDDNRALLSSDALAAACCGRGRGKVVPWCAQGRLLAHPSVGCFVTHCGWNSTAEALAAGVPVVASPRWSDQRINARFLVDVHRVGARAPTPLTRDALRERVEEVMGGPEAEAMARRAASWREKARAAVRDGGSSDRGVQAFVDQIRHVGARP</sequence>
<evidence type="ECO:0000256" key="5">
    <source>
        <dbReference type="SAM" id="MobiDB-lite"/>
    </source>
</evidence>
<dbReference type="CDD" id="cd03784">
    <property type="entry name" value="GT1_Gtf-like"/>
    <property type="match status" value="1"/>
</dbReference>
<dbReference type="GO" id="GO:0080043">
    <property type="term" value="F:quercetin 3-O-glucosyltransferase activity"/>
    <property type="evidence" value="ECO:0000318"/>
    <property type="project" value="GO_Central"/>
</dbReference>
<evidence type="ECO:0000256" key="4">
    <source>
        <dbReference type="RuleBase" id="RU362057"/>
    </source>
</evidence>
<evidence type="ECO:0000256" key="2">
    <source>
        <dbReference type="ARBA" id="ARBA00022679"/>
    </source>
</evidence>
<dbReference type="PANTHER" id="PTHR11926:SF1193">
    <property type="entry name" value="GLYCOSYLTRANSFERASE"/>
    <property type="match status" value="1"/>
</dbReference>
<evidence type="ECO:0000313" key="6">
    <source>
        <dbReference type="EnsemblPlants" id="KQL09995"/>
    </source>
</evidence>
<keyword evidence="7" id="KW-1185">Reference proteome</keyword>
<comment type="similarity">
    <text evidence="1 3">Belongs to the UDP-glycosyltransferase family.</text>
</comment>
<dbReference type="FunFam" id="3.40.50.2000:FF:000171">
    <property type="entry name" value="Glycosyltransferase"/>
    <property type="match status" value="1"/>
</dbReference>
<dbReference type="InterPro" id="IPR035595">
    <property type="entry name" value="UDP_glycos_trans_CS"/>
</dbReference>
<dbReference type="Pfam" id="PF00201">
    <property type="entry name" value="UDPGT"/>
    <property type="match status" value="1"/>
</dbReference>
<evidence type="ECO:0000256" key="1">
    <source>
        <dbReference type="ARBA" id="ARBA00009995"/>
    </source>
</evidence>
<keyword evidence="2 3" id="KW-0808">Transferase</keyword>
<name>K3Y138_SETIT</name>
<evidence type="ECO:0000256" key="3">
    <source>
        <dbReference type="RuleBase" id="RU003718"/>
    </source>
</evidence>
<feature type="compositionally biased region" description="Basic and acidic residues" evidence="5">
    <location>
        <begin position="32"/>
        <end position="42"/>
    </location>
</feature>
<proteinExistence type="inferred from homology"/>